<feature type="domain" description="Transposase IS110-like N-terminal" evidence="1">
    <location>
        <begin position="4"/>
        <end position="154"/>
    </location>
</feature>
<dbReference type="RefSeq" id="WP_070070860.1">
    <property type="nucleotide sequence ID" value="NZ_MKKK01000067.1"/>
</dbReference>
<dbReference type="PANTHER" id="PTHR33055:SF3">
    <property type="entry name" value="PUTATIVE TRANSPOSASE FOR IS117-RELATED"/>
    <property type="match status" value="1"/>
</dbReference>
<dbReference type="Pfam" id="PF02371">
    <property type="entry name" value="Transposase_20"/>
    <property type="match status" value="1"/>
</dbReference>
<gene>
    <name evidence="3" type="ORF">BJI46_05830</name>
</gene>
<reference evidence="3 4" key="1">
    <citation type="submission" date="2016-09" db="EMBL/GenBank/DDBJ databases">
        <authorList>
            <person name="Capua I."/>
            <person name="De Benedictis P."/>
            <person name="Joannis T."/>
            <person name="Lombin L.H."/>
            <person name="Cattoli G."/>
        </authorList>
    </citation>
    <scope>NUCLEOTIDE SEQUENCE [LARGE SCALE GENOMIC DNA]</scope>
    <source>
        <strain evidence="3 4">ANC 4671</strain>
    </source>
</reference>
<dbReference type="EMBL" id="MKKK01000067">
    <property type="protein sequence ID" value="OEY92265.1"/>
    <property type="molecule type" value="Genomic_DNA"/>
</dbReference>
<evidence type="ECO:0000313" key="3">
    <source>
        <dbReference type="EMBL" id="OEY92265.1"/>
    </source>
</evidence>
<feature type="domain" description="Transposase IS116/IS110/IS902 C-terminal" evidence="2">
    <location>
        <begin position="201"/>
        <end position="285"/>
    </location>
</feature>
<evidence type="ECO:0000259" key="2">
    <source>
        <dbReference type="Pfam" id="PF02371"/>
    </source>
</evidence>
<dbReference type="Pfam" id="PF01548">
    <property type="entry name" value="DEDD_Tnp_IS110"/>
    <property type="match status" value="1"/>
</dbReference>
<dbReference type="GO" id="GO:0004803">
    <property type="term" value="F:transposase activity"/>
    <property type="evidence" value="ECO:0007669"/>
    <property type="project" value="InterPro"/>
</dbReference>
<dbReference type="GO" id="GO:0003677">
    <property type="term" value="F:DNA binding"/>
    <property type="evidence" value="ECO:0007669"/>
    <property type="project" value="InterPro"/>
</dbReference>
<dbReference type="InterPro" id="IPR047650">
    <property type="entry name" value="Transpos_IS110"/>
</dbReference>
<dbReference type="GO" id="GO:0006313">
    <property type="term" value="P:DNA transposition"/>
    <property type="evidence" value="ECO:0007669"/>
    <property type="project" value="InterPro"/>
</dbReference>
<keyword evidence="4" id="KW-1185">Reference proteome</keyword>
<proteinExistence type="predicted"/>
<dbReference type="PANTHER" id="PTHR33055">
    <property type="entry name" value="TRANSPOSASE FOR INSERTION SEQUENCE ELEMENT IS1111A"/>
    <property type="match status" value="1"/>
</dbReference>
<dbReference type="OrthoDB" id="9795150at2"/>
<evidence type="ECO:0000259" key="1">
    <source>
        <dbReference type="Pfam" id="PF01548"/>
    </source>
</evidence>
<dbReference type="Proteomes" id="UP000185895">
    <property type="component" value="Unassembled WGS sequence"/>
</dbReference>
<organism evidence="3 4">
    <name type="scientific">Acinetobacter qingfengensis</name>
    <dbReference type="NCBI Taxonomy" id="1262585"/>
    <lineage>
        <taxon>Bacteria</taxon>
        <taxon>Pseudomonadati</taxon>
        <taxon>Pseudomonadota</taxon>
        <taxon>Gammaproteobacteria</taxon>
        <taxon>Moraxellales</taxon>
        <taxon>Moraxellaceae</taxon>
        <taxon>Acinetobacter</taxon>
    </lineage>
</organism>
<dbReference type="NCBIfam" id="NF033542">
    <property type="entry name" value="transpos_IS110"/>
    <property type="match status" value="1"/>
</dbReference>
<protein>
    <submittedName>
        <fullName evidence="3">IS110 family transposase</fullName>
    </submittedName>
</protein>
<accession>A0A1E7QYW6</accession>
<comment type="caution">
    <text evidence="3">The sequence shown here is derived from an EMBL/GenBank/DDBJ whole genome shotgun (WGS) entry which is preliminary data.</text>
</comment>
<evidence type="ECO:0000313" key="4">
    <source>
        <dbReference type="Proteomes" id="UP000185895"/>
    </source>
</evidence>
<sequence length="329" mass="37081">MNYLGIDVSKTKIDCCLFINEISGKKKTKVFSNNEIGFNNLINWFTLLKISHNDLLITLEATGIYHENLCYFLHDAGCTLALSNPFRARRFAQSMSILNKTDKADSEVLAKYGAFAHLKIWKPDSENIKFLKHLIARRDAVYSDLLRENNRLEKSTFNHTSIQVINMIKNSIDSLQSSLLSIDEMISDLIEQDRDLKSDLDLLQSIPAIGKRTGLLMLNLFHSHQFDTASQAAAYVGLVPLQRQSGTSVRGASRLSKTGSTKIRSSLYMAAVVAIRHNPHVKVMYDRLLKNGKAKMAALCAAMRKLIHICYGVLKNKTPYHADFLQENS</sequence>
<name>A0A1E7QYW6_9GAMM</name>
<dbReference type="InterPro" id="IPR002525">
    <property type="entry name" value="Transp_IS110-like_N"/>
</dbReference>
<dbReference type="AlphaFoldDB" id="A0A1E7QYW6"/>
<dbReference type="InterPro" id="IPR003346">
    <property type="entry name" value="Transposase_20"/>
</dbReference>